<accession>A0A139X922</accession>
<gene>
    <name evidence="1" type="ORF">WA1_03565</name>
</gene>
<dbReference type="Proteomes" id="UP000076925">
    <property type="component" value="Unassembled WGS sequence"/>
</dbReference>
<dbReference type="AlphaFoldDB" id="A0A139X922"/>
<evidence type="ECO:0000313" key="2">
    <source>
        <dbReference type="Proteomes" id="UP000076925"/>
    </source>
</evidence>
<dbReference type="OrthoDB" id="489314at2"/>
<dbReference type="STRING" id="128403.WA1_03565"/>
<protein>
    <submittedName>
        <fullName evidence="1">Uncharacterized protein</fullName>
    </submittedName>
</protein>
<sequence length="79" mass="9143">MKSQVCAQDIKKLLLDHYDISVSERTIVKVMMEIIEEGQNKFGSDGYVCGDDSTLTWSDEHGNVDSKLKGIHKYWWFNM</sequence>
<organism evidence="1 2">
    <name type="scientific">Scytonema hofmannii PCC 7110</name>
    <dbReference type="NCBI Taxonomy" id="128403"/>
    <lineage>
        <taxon>Bacteria</taxon>
        <taxon>Bacillati</taxon>
        <taxon>Cyanobacteriota</taxon>
        <taxon>Cyanophyceae</taxon>
        <taxon>Nostocales</taxon>
        <taxon>Scytonemataceae</taxon>
        <taxon>Scytonema</taxon>
    </lineage>
</organism>
<dbReference type="EMBL" id="ANNX02000023">
    <property type="protein sequence ID" value="KYC41176.1"/>
    <property type="molecule type" value="Genomic_DNA"/>
</dbReference>
<proteinExistence type="predicted"/>
<dbReference type="RefSeq" id="WP_017741553.1">
    <property type="nucleotide sequence ID" value="NZ_KQ976354.1"/>
</dbReference>
<reference evidence="1 2" key="1">
    <citation type="journal article" date="2013" name="Genome Biol. Evol.">
        <title>Genomes of Stigonematalean cyanobacteria (subsection V) and the evolution of oxygenic photosynthesis from prokaryotes to plastids.</title>
        <authorList>
            <person name="Dagan T."/>
            <person name="Roettger M."/>
            <person name="Stucken K."/>
            <person name="Landan G."/>
            <person name="Koch R."/>
            <person name="Major P."/>
            <person name="Gould S.B."/>
            <person name="Goremykin V.V."/>
            <person name="Rippka R."/>
            <person name="Tandeau de Marsac N."/>
            <person name="Gugger M."/>
            <person name="Lockhart P.J."/>
            <person name="Allen J.F."/>
            <person name="Brune I."/>
            <person name="Maus I."/>
            <person name="Puhler A."/>
            <person name="Martin W.F."/>
        </authorList>
    </citation>
    <scope>NUCLEOTIDE SEQUENCE [LARGE SCALE GENOMIC DNA]</scope>
    <source>
        <strain evidence="1 2">PCC 7110</strain>
    </source>
</reference>
<comment type="caution">
    <text evidence="1">The sequence shown here is derived from an EMBL/GenBank/DDBJ whole genome shotgun (WGS) entry which is preliminary data.</text>
</comment>
<evidence type="ECO:0000313" key="1">
    <source>
        <dbReference type="EMBL" id="KYC41176.1"/>
    </source>
</evidence>
<name>A0A139X922_9CYAN</name>
<keyword evidence="2" id="KW-1185">Reference proteome</keyword>